<feature type="transmembrane region" description="Helical" evidence="5">
    <location>
        <begin position="303"/>
        <end position="324"/>
    </location>
</feature>
<evidence type="ECO:0000313" key="7">
    <source>
        <dbReference type="EMBL" id="ETW97087.1"/>
    </source>
</evidence>
<feature type="transmembrane region" description="Helical" evidence="5">
    <location>
        <begin position="345"/>
        <end position="362"/>
    </location>
</feature>
<comment type="caution">
    <text evidence="7">The sequence shown here is derived from an EMBL/GenBank/DDBJ whole genome shotgun (WGS) entry which is preliminary data.</text>
</comment>
<name>W4LGF1_ENTF1</name>
<dbReference type="GO" id="GO:0005886">
    <property type="term" value="C:plasma membrane"/>
    <property type="evidence" value="ECO:0007669"/>
    <property type="project" value="UniProtKB-SubCell"/>
</dbReference>
<feature type="transmembrane region" description="Helical" evidence="5">
    <location>
        <begin position="194"/>
        <end position="220"/>
    </location>
</feature>
<comment type="subcellular location">
    <subcellularLocation>
        <location evidence="5 6">Cell membrane</location>
        <topology evidence="5 6">Multi-pass membrane protein</topology>
    </subcellularLocation>
    <subcellularLocation>
        <location evidence="1">Membrane</location>
        <topology evidence="1">Multi-pass membrane protein</topology>
    </subcellularLocation>
</comment>
<comment type="similarity">
    <text evidence="5 6">Belongs to the complex I subunit 1 family.</text>
</comment>
<protein>
    <recommendedName>
        <fullName evidence="5">NADH-quinone oxidoreductase subunit H</fullName>
        <ecNumber evidence="5">7.1.1.-</ecNumber>
    </recommendedName>
    <alternativeName>
        <fullName evidence="5">NADH dehydrogenase I subunit H</fullName>
    </alternativeName>
    <alternativeName>
        <fullName evidence="5">NDH-1 subunit H</fullName>
    </alternativeName>
</protein>
<dbReference type="EMBL" id="AZHW01000705">
    <property type="protein sequence ID" value="ETW97087.1"/>
    <property type="molecule type" value="Genomic_DNA"/>
</dbReference>
<dbReference type="HOGENOM" id="CLU_015134_0_1_7"/>
<comment type="function">
    <text evidence="5">NDH-1 shuttles electrons from NADH, via FMN and iron-sulfur (Fe-S) centers, to quinones in the respiratory chain. The immediate electron acceptor for the enzyme in this species is believed to be ubiquinone. Couples the redox reaction to proton translocation (for every two electrons transferred, four hydrogen ions are translocated across the cytoplasmic membrane), and thus conserves the redox energy in a proton gradient. This subunit may bind ubiquinone.</text>
</comment>
<comment type="subunit">
    <text evidence="5">NDH-1 is composed of 14 different subunits. Subunits NuoA, H, J, K, L, M, N constitute the membrane sector of the complex.</text>
</comment>
<sequence>MFVDFIIVLAKAGLVLFALLNLAGLLTWAERKQSAVMQDRVGPNRANIGKLTLAGLLHPVADGIKMITKEDFIPEGANRTLHTLAPAAALFPALVVFAVIPFGDTLLLFGREIQLQVAQLNVGIVYIFAVSSLAVYGTMLAGWASNNNYSLLGGLRASSQMISYELSIGLSILGIVLIYETAMLDEIVRQQGELLWGFIPKWGILLQPFAFILFLGAALAENKRVPFDMPEGESEIIGYFVEYSSMKFGMFFLAEFVEIIIVSGLVTTLFFGGWQVPYLHATGDVIGFVWPFGLGVLSLPQWLVALIQVGAFSIKVLIGCWILLVIRWTLPRFRYDQIMHLGWKVWFELALINLLITAVVVLCW</sequence>
<dbReference type="PROSITE" id="PS00668">
    <property type="entry name" value="COMPLEX1_ND1_2"/>
    <property type="match status" value="1"/>
</dbReference>
<dbReference type="GO" id="GO:0016655">
    <property type="term" value="F:oxidoreductase activity, acting on NAD(P)H, quinone or similar compound as acceptor"/>
    <property type="evidence" value="ECO:0007669"/>
    <property type="project" value="UniProtKB-UniRule"/>
</dbReference>
<evidence type="ECO:0000256" key="3">
    <source>
        <dbReference type="ARBA" id="ARBA00022989"/>
    </source>
</evidence>
<feature type="transmembrane region" description="Helical" evidence="5">
    <location>
        <begin position="122"/>
        <end position="144"/>
    </location>
</feature>
<dbReference type="HAMAP" id="MF_01350">
    <property type="entry name" value="NDH1_NuoH"/>
    <property type="match status" value="1"/>
</dbReference>
<dbReference type="PATRIC" id="fig|1429438.4.peg.4615"/>
<evidence type="ECO:0000256" key="6">
    <source>
        <dbReference type="RuleBase" id="RU000471"/>
    </source>
</evidence>
<keyword evidence="5" id="KW-1278">Translocase</keyword>
<dbReference type="InterPro" id="IPR001694">
    <property type="entry name" value="NADH_UbQ_OxRdtase_su1/FPO"/>
</dbReference>
<feature type="transmembrane region" description="Helical" evidence="5">
    <location>
        <begin position="248"/>
        <end position="271"/>
    </location>
</feature>
<keyword evidence="5" id="KW-1003">Cell membrane</keyword>
<reference evidence="7 8" key="1">
    <citation type="journal article" date="2014" name="Nature">
        <title>An environmental bacterial taxon with a large and distinct metabolic repertoire.</title>
        <authorList>
            <person name="Wilson M.C."/>
            <person name="Mori T."/>
            <person name="Ruckert C."/>
            <person name="Uria A.R."/>
            <person name="Helf M.J."/>
            <person name="Takada K."/>
            <person name="Gernert C."/>
            <person name="Steffens U.A."/>
            <person name="Heycke N."/>
            <person name="Schmitt S."/>
            <person name="Rinke C."/>
            <person name="Helfrich E.J."/>
            <person name="Brachmann A.O."/>
            <person name="Gurgui C."/>
            <person name="Wakimoto T."/>
            <person name="Kracht M."/>
            <person name="Crusemann M."/>
            <person name="Hentschel U."/>
            <person name="Abe I."/>
            <person name="Matsunaga S."/>
            <person name="Kalinowski J."/>
            <person name="Takeyama H."/>
            <person name="Piel J."/>
        </authorList>
    </citation>
    <scope>NUCLEOTIDE SEQUENCE [LARGE SCALE GENOMIC DNA]</scope>
    <source>
        <strain evidence="8">TSY1</strain>
    </source>
</reference>
<keyword evidence="5" id="KW-0874">Quinone</keyword>
<proteinExistence type="inferred from homology"/>
<dbReference type="Proteomes" id="UP000019141">
    <property type="component" value="Unassembled WGS sequence"/>
</dbReference>
<feature type="transmembrane region" description="Helical" evidence="5">
    <location>
        <begin position="87"/>
        <end position="110"/>
    </location>
</feature>
<evidence type="ECO:0000256" key="2">
    <source>
        <dbReference type="ARBA" id="ARBA00022692"/>
    </source>
</evidence>
<feature type="transmembrane region" description="Helical" evidence="5">
    <location>
        <begin position="164"/>
        <end position="182"/>
    </location>
</feature>
<organism evidence="7 8">
    <name type="scientific">Entotheonella factor</name>
    <dbReference type="NCBI Taxonomy" id="1429438"/>
    <lineage>
        <taxon>Bacteria</taxon>
        <taxon>Pseudomonadati</taxon>
        <taxon>Nitrospinota/Tectimicrobiota group</taxon>
        <taxon>Candidatus Tectimicrobiota</taxon>
        <taxon>Candidatus Entotheonellia</taxon>
        <taxon>Candidatus Entotheonellales</taxon>
        <taxon>Candidatus Entotheonellaceae</taxon>
        <taxon>Candidatus Entotheonella</taxon>
    </lineage>
</organism>
<keyword evidence="4 5" id="KW-0472">Membrane</keyword>
<keyword evidence="3 5" id="KW-1133">Transmembrane helix</keyword>
<dbReference type="InterPro" id="IPR018086">
    <property type="entry name" value="NADH_UbQ_OxRdtase_su1_CS"/>
</dbReference>
<keyword evidence="2 5" id="KW-0812">Transmembrane</keyword>
<dbReference type="PANTHER" id="PTHR11432:SF3">
    <property type="entry name" value="NADH-UBIQUINONE OXIDOREDUCTASE CHAIN 1"/>
    <property type="match status" value="1"/>
</dbReference>
<keyword evidence="8" id="KW-1185">Reference proteome</keyword>
<dbReference type="AlphaFoldDB" id="W4LGF1"/>
<keyword evidence="5" id="KW-0830">Ubiquinone</keyword>
<feature type="transmembrane region" description="Helical" evidence="5">
    <location>
        <begin position="278"/>
        <end position="297"/>
    </location>
</feature>
<comment type="catalytic activity">
    <reaction evidence="5">
        <text>a quinone + NADH + 5 H(+)(in) = a quinol + NAD(+) + 4 H(+)(out)</text>
        <dbReference type="Rhea" id="RHEA:57888"/>
        <dbReference type="ChEBI" id="CHEBI:15378"/>
        <dbReference type="ChEBI" id="CHEBI:24646"/>
        <dbReference type="ChEBI" id="CHEBI:57540"/>
        <dbReference type="ChEBI" id="CHEBI:57945"/>
        <dbReference type="ChEBI" id="CHEBI:132124"/>
    </reaction>
</comment>
<dbReference type="Pfam" id="PF00146">
    <property type="entry name" value="NADHdh"/>
    <property type="match status" value="1"/>
</dbReference>
<feature type="transmembrane region" description="Helical" evidence="5">
    <location>
        <begin position="6"/>
        <end position="28"/>
    </location>
</feature>
<accession>W4LGF1</accession>
<dbReference type="PANTHER" id="PTHR11432">
    <property type="entry name" value="NADH DEHYDROGENASE SUBUNIT 1"/>
    <property type="match status" value="1"/>
</dbReference>
<dbReference type="GO" id="GO:0003954">
    <property type="term" value="F:NADH dehydrogenase activity"/>
    <property type="evidence" value="ECO:0007669"/>
    <property type="project" value="TreeGrafter"/>
</dbReference>
<dbReference type="GO" id="GO:0048038">
    <property type="term" value="F:quinone binding"/>
    <property type="evidence" value="ECO:0007669"/>
    <property type="project" value="UniProtKB-KW"/>
</dbReference>
<dbReference type="EC" id="7.1.1.-" evidence="5"/>
<evidence type="ECO:0000256" key="4">
    <source>
        <dbReference type="ARBA" id="ARBA00023136"/>
    </source>
</evidence>
<evidence type="ECO:0000256" key="1">
    <source>
        <dbReference type="ARBA" id="ARBA00004141"/>
    </source>
</evidence>
<evidence type="ECO:0000256" key="5">
    <source>
        <dbReference type="HAMAP-Rule" id="MF_01350"/>
    </source>
</evidence>
<gene>
    <name evidence="5" type="primary">nuoH</name>
    <name evidence="7" type="ORF">ETSY1_24040</name>
</gene>
<dbReference type="GO" id="GO:0009060">
    <property type="term" value="P:aerobic respiration"/>
    <property type="evidence" value="ECO:0007669"/>
    <property type="project" value="TreeGrafter"/>
</dbReference>
<evidence type="ECO:0000313" key="8">
    <source>
        <dbReference type="Proteomes" id="UP000019141"/>
    </source>
</evidence>
<keyword evidence="5 6" id="KW-0520">NAD</keyword>